<dbReference type="Proteomes" id="UP000324133">
    <property type="component" value="Unassembled WGS sequence"/>
</dbReference>
<dbReference type="EMBL" id="VKKY01000002">
    <property type="protein sequence ID" value="KAA3438795.1"/>
    <property type="molecule type" value="Genomic_DNA"/>
</dbReference>
<organism evidence="2 3">
    <name type="scientific">Rufibacter hautae</name>
    <dbReference type="NCBI Taxonomy" id="2595005"/>
    <lineage>
        <taxon>Bacteria</taxon>
        <taxon>Pseudomonadati</taxon>
        <taxon>Bacteroidota</taxon>
        <taxon>Cytophagia</taxon>
        <taxon>Cytophagales</taxon>
        <taxon>Hymenobacteraceae</taxon>
        <taxon>Rufibacter</taxon>
    </lineage>
</organism>
<proteinExistence type="predicted"/>
<feature type="signal peptide" evidence="1">
    <location>
        <begin position="1"/>
        <end position="22"/>
    </location>
</feature>
<dbReference type="PROSITE" id="PS51257">
    <property type="entry name" value="PROKAR_LIPOPROTEIN"/>
    <property type="match status" value="1"/>
</dbReference>
<name>A0A5B6THJ9_9BACT</name>
<comment type="caution">
    <text evidence="2">The sequence shown here is derived from an EMBL/GenBank/DDBJ whole genome shotgun (WGS) entry which is preliminary data.</text>
</comment>
<dbReference type="OrthoDB" id="211588at2"/>
<accession>A0A5B6THJ9</accession>
<evidence type="ECO:0000313" key="2">
    <source>
        <dbReference type="EMBL" id="KAA3438795.1"/>
    </source>
</evidence>
<dbReference type="PANTHER" id="PTHR33321:SF12">
    <property type="entry name" value="PLANT BASIC SECRETORY PROTEIN (BSP) FAMILY PROTEIN"/>
    <property type="match status" value="1"/>
</dbReference>
<sequence length="246" mass="27695">MKRFLIGSLLFAGSLTAACAQAGQPGKNIAGIDDWKYIGAYISKDSVTKGPYTLLFYNRDLAFAQEGEQIKKRMIDAFFKVYPQEAARFNPNTTKKVTFIIDPAYQGVAAASDGIIRYSPFWMLQHPGDIDVVTHEVFHLVQAYPHDAGPGWLTEGITDYVRYKFGVDNAGGGWSLTPFSPQHHYTNSYRITGRFLAWVEKNKNPKIVDNLDSALRKKTYTPELWVKLTGKTVDELWQQYASNPAL</sequence>
<dbReference type="AlphaFoldDB" id="A0A5B6THJ9"/>
<evidence type="ECO:0000313" key="3">
    <source>
        <dbReference type="Proteomes" id="UP000324133"/>
    </source>
</evidence>
<keyword evidence="1" id="KW-0732">Signal</keyword>
<reference evidence="2 3" key="1">
    <citation type="submission" date="2019-07" db="EMBL/GenBank/DDBJ databases">
        <title>Rufibacter sp. nov., isolated from lake sediment.</title>
        <authorList>
            <person name="Qu J.-H."/>
        </authorList>
    </citation>
    <scope>NUCLEOTIDE SEQUENCE [LARGE SCALE GENOMIC DNA]</scope>
    <source>
        <strain evidence="2 3">NBS58-1</strain>
    </source>
</reference>
<dbReference type="RefSeq" id="WP_149091851.1">
    <property type="nucleotide sequence ID" value="NZ_VKKY01000002.1"/>
</dbReference>
<protein>
    <submittedName>
        <fullName evidence="2">Secretory protein</fullName>
    </submittedName>
</protein>
<dbReference type="Pfam" id="PF04450">
    <property type="entry name" value="BSP"/>
    <property type="match status" value="1"/>
</dbReference>
<feature type="chain" id="PRO_5023072472" evidence="1">
    <location>
        <begin position="23"/>
        <end position="246"/>
    </location>
</feature>
<gene>
    <name evidence="2" type="ORF">FOA19_16405</name>
</gene>
<evidence type="ECO:0000256" key="1">
    <source>
        <dbReference type="SAM" id="SignalP"/>
    </source>
</evidence>
<keyword evidence="3" id="KW-1185">Reference proteome</keyword>
<dbReference type="PANTHER" id="PTHR33321">
    <property type="match status" value="1"/>
</dbReference>
<dbReference type="InterPro" id="IPR007541">
    <property type="entry name" value="Uncharacterised_BSP"/>
</dbReference>